<protein>
    <recommendedName>
        <fullName evidence="3">RNase H type-1 domain-containing protein</fullName>
    </recommendedName>
</protein>
<dbReference type="EMBL" id="BPVZ01000034">
    <property type="protein sequence ID" value="GKV11494.1"/>
    <property type="molecule type" value="Genomic_DNA"/>
</dbReference>
<organism evidence="1 2">
    <name type="scientific">Rubroshorea leprosula</name>
    <dbReference type="NCBI Taxonomy" id="152421"/>
    <lineage>
        <taxon>Eukaryota</taxon>
        <taxon>Viridiplantae</taxon>
        <taxon>Streptophyta</taxon>
        <taxon>Embryophyta</taxon>
        <taxon>Tracheophyta</taxon>
        <taxon>Spermatophyta</taxon>
        <taxon>Magnoliopsida</taxon>
        <taxon>eudicotyledons</taxon>
        <taxon>Gunneridae</taxon>
        <taxon>Pentapetalae</taxon>
        <taxon>rosids</taxon>
        <taxon>malvids</taxon>
        <taxon>Malvales</taxon>
        <taxon>Dipterocarpaceae</taxon>
        <taxon>Rubroshorea</taxon>
    </lineage>
</organism>
<dbReference type="InterPro" id="IPR043128">
    <property type="entry name" value="Rev_trsase/Diguanyl_cyclase"/>
</dbReference>
<comment type="caution">
    <text evidence="1">The sequence shown here is derived from an EMBL/GenBank/DDBJ whole genome shotgun (WGS) entry which is preliminary data.</text>
</comment>
<evidence type="ECO:0008006" key="3">
    <source>
        <dbReference type="Google" id="ProtNLM"/>
    </source>
</evidence>
<dbReference type="AlphaFoldDB" id="A0AAV5JA53"/>
<keyword evidence="2" id="KW-1185">Reference proteome</keyword>
<reference evidence="1 2" key="1">
    <citation type="journal article" date="2021" name="Commun. Biol.">
        <title>The genome of Shorea leprosula (Dipterocarpaceae) highlights the ecological relevance of drought in aseasonal tropical rainforests.</title>
        <authorList>
            <person name="Ng K.K.S."/>
            <person name="Kobayashi M.J."/>
            <person name="Fawcett J.A."/>
            <person name="Hatakeyama M."/>
            <person name="Paape T."/>
            <person name="Ng C.H."/>
            <person name="Ang C.C."/>
            <person name="Tnah L.H."/>
            <person name="Lee C.T."/>
            <person name="Nishiyama T."/>
            <person name="Sese J."/>
            <person name="O'Brien M.J."/>
            <person name="Copetti D."/>
            <person name="Mohd Noor M.I."/>
            <person name="Ong R.C."/>
            <person name="Putra M."/>
            <person name="Sireger I.Z."/>
            <person name="Indrioko S."/>
            <person name="Kosugi Y."/>
            <person name="Izuno A."/>
            <person name="Isagi Y."/>
            <person name="Lee S.L."/>
            <person name="Shimizu K.K."/>
        </authorList>
    </citation>
    <scope>NUCLEOTIDE SEQUENCE [LARGE SCALE GENOMIC DNA]</scope>
    <source>
        <strain evidence="1">214</strain>
    </source>
</reference>
<dbReference type="InterPro" id="IPR043502">
    <property type="entry name" value="DNA/RNA_pol_sf"/>
</dbReference>
<proteinExistence type="predicted"/>
<dbReference type="Proteomes" id="UP001054252">
    <property type="component" value="Unassembled WGS sequence"/>
</dbReference>
<sequence>MRQPMARSLLHVKRLSPKRPSSSFTGGILVSLHIITTVDSLTYITNTPKQMVYLLREYKDVFTWNYDEMSGLDPTLVAHSLNVDPNMKCCVDFHDLNKACPMDEFSVLNMDVLMDNIAGCEMYSIMDGSSRYNQVSRPLEVYLSTFDKAVSALVAQDDQEGKEKPVYYGQVVANMLSEFSGEIQYPISDEVPGGEVVTAQKIEEELTLFFDGSSMVEGVGAGVVLRDDKGHDTHLKIIGDSGLIVRQVQGTFAVQEEHLAPYRSSSQYLE</sequence>
<accession>A0AAV5JA53</accession>
<gene>
    <name evidence="1" type="ORF">SLEP1_g22751</name>
</gene>
<evidence type="ECO:0000313" key="2">
    <source>
        <dbReference type="Proteomes" id="UP001054252"/>
    </source>
</evidence>
<dbReference type="SUPFAM" id="SSF56672">
    <property type="entry name" value="DNA/RNA polymerases"/>
    <property type="match status" value="1"/>
</dbReference>
<dbReference type="Gene3D" id="3.30.70.270">
    <property type="match status" value="1"/>
</dbReference>
<name>A0AAV5JA53_9ROSI</name>
<evidence type="ECO:0000313" key="1">
    <source>
        <dbReference type="EMBL" id="GKV11494.1"/>
    </source>
</evidence>